<evidence type="ECO:0000313" key="3">
    <source>
        <dbReference type="EMBL" id="OSJ36328.1"/>
    </source>
</evidence>
<sequence length="182" mass="20605">MARAVLLRRPARVSEHHRRRQVHTGRVVLNHRLDDGDTDGAYDRTCRISDDGRCVSAVAQPVVEDQYADLQKKFADAYNRKDVDAMAAAFTEDTIRVTPSGIFVGREAIRRNLQDILNLDLHDYSVERNVSRSFGNFVFNAGEWQAKFGDQPQHGYYTAIVVREDDRAKIMEKTVTVAAPGQ</sequence>
<dbReference type="EMBL" id="NAFL01000197">
    <property type="protein sequence ID" value="OSJ36328.1"/>
    <property type="molecule type" value="Genomic_DNA"/>
</dbReference>
<dbReference type="Proteomes" id="UP000193335">
    <property type="component" value="Unassembled WGS sequence"/>
</dbReference>
<proteinExistence type="predicted"/>
<evidence type="ECO:0000259" key="2">
    <source>
        <dbReference type="Pfam" id="PF12680"/>
    </source>
</evidence>
<reference evidence="3 4" key="1">
    <citation type="submission" date="2017-03" db="EMBL/GenBank/DDBJ databases">
        <title>Whole genome sequences of fourteen strains of Bradyrhizobium canariense and one strain of Bradyrhizobium japonicum isolated from Lupinus (Papilionoideae: Genisteae) species in Algeria.</title>
        <authorList>
            <person name="Crovadore J."/>
            <person name="Chekireb D."/>
            <person name="Brachmann A."/>
            <person name="Chablais R."/>
            <person name="Cochard B."/>
            <person name="Lefort F."/>
        </authorList>
    </citation>
    <scope>NUCLEOTIDE SEQUENCE [LARGE SCALE GENOMIC DNA]</scope>
    <source>
        <strain evidence="3 4">UBMA197</strain>
    </source>
</reference>
<feature type="compositionally biased region" description="Basic residues" evidence="1">
    <location>
        <begin position="9"/>
        <end position="21"/>
    </location>
</feature>
<comment type="caution">
    <text evidence="3">The sequence shown here is derived from an EMBL/GenBank/DDBJ whole genome shotgun (WGS) entry which is preliminary data.</text>
</comment>
<evidence type="ECO:0000256" key="1">
    <source>
        <dbReference type="SAM" id="MobiDB-lite"/>
    </source>
</evidence>
<organism evidence="3 4">
    <name type="scientific">Bradyrhizobium japonicum</name>
    <dbReference type="NCBI Taxonomy" id="375"/>
    <lineage>
        <taxon>Bacteria</taxon>
        <taxon>Pseudomonadati</taxon>
        <taxon>Pseudomonadota</taxon>
        <taxon>Alphaproteobacteria</taxon>
        <taxon>Hyphomicrobiales</taxon>
        <taxon>Nitrobacteraceae</taxon>
        <taxon>Bradyrhizobium</taxon>
    </lineage>
</organism>
<dbReference type="InterPro" id="IPR037401">
    <property type="entry name" value="SnoaL-like"/>
</dbReference>
<dbReference type="Gene3D" id="3.10.450.50">
    <property type="match status" value="1"/>
</dbReference>
<evidence type="ECO:0000313" key="4">
    <source>
        <dbReference type="Proteomes" id="UP000193335"/>
    </source>
</evidence>
<accession>A0A1Y2JZ13</accession>
<gene>
    <name evidence="3" type="ORF">BSZ19_04610</name>
</gene>
<dbReference type="InterPro" id="IPR032710">
    <property type="entry name" value="NTF2-like_dom_sf"/>
</dbReference>
<feature type="domain" description="SnoaL-like" evidence="2">
    <location>
        <begin position="73"/>
        <end position="167"/>
    </location>
</feature>
<dbReference type="Pfam" id="PF12680">
    <property type="entry name" value="SnoaL_2"/>
    <property type="match status" value="1"/>
</dbReference>
<feature type="region of interest" description="Disordered" evidence="1">
    <location>
        <begin position="1"/>
        <end position="21"/>
    </location>
</feature>
<dbReference type="AlphaFoldDB" id="A0A1Y2JZ13"/>
<dbReference type="SUPFAM" id="SSF54427">
    <property type="entry name" value="NTF2-like"/>
    <property type="match status" value="1"/>
</dbReference>
<name>A0A1Y2JZ13_BRAJP</name>
<protein>
    <recommendedName>
        <fullName evidence="2">SnoaL-like domain-containing protein</fullName>
    </recommendedName>
</protein>